<evidence type="ECO:0000313" key="1">
    <source>
        <dbReference type="EMBL" id="OQR81959.1"/>
    </source>
</evidence>
<dbReference type="AlphaFoldDB" id="A0A1V9Y8D8"/>
<sequence>MASNPISNWINGLMPSRERTAQDELNLLQAAAKNGNARINEEAVWHRSSVAHQAGRFTSPEGYPNVPRQYVKPSHSADRDYATYPANSLSAFIAITDILADRDI</sequence>
<name>A0A1V9Y8D8_9STRA</name>
<protein>
    <submittedName>
        <fullName evidence="1">Uncharacterized protein</fullName>
    </submittedName>
</protein>
<dbReference type="OrthoDB" id="156350at2759"/>
<dbReference type="Proteomes" id="UP000243217">
    <property type="component" value="Unassembled WGS sequence"/>
</dbReference>
<proteinExistence type="predicted"/>
<comment type="caution">
    <text evidence="1">The sequence shown here is derived from an EMBL/GenBank/DDBJ whole genome shotgun (WGS) entry which is preliminary data.</text>
</comment>
<gene>
    <name evidence="1" type="ORF">THRCLA_11260</name>
</gene>
<dbReference type="EMBL" id="JNBS01004862">
    <property type="protein sequence ID" value="OQR81959.1"/>
    <property type="molecule type" value="Genomic_DNA"/>
</dbReference>
<accession>A0A1V9Y8D8</accession>
<keyword evidence="2" id="KW-1185">Reference proteome</keyword>
<organism evidence="1 2">
    <name type="scientific">Thraustotheca clavata</name>
    <dbReference type="NCBI Taxonomy" id="74557"/>
    <lineage>
        <taxon>Eukaryota</taxon>
        <taxon>Sar</taxon>
        <taxon>Stramenopiles</taxon>
        <taxon>Oomycota</taxon>
        <taxon>Saprolegniomycetes</taxon>
        <taxon>Saprolegniales</taxon>
        <taxon>Achlyaceae</taxon>
        <taxon>Thraustotheca</taxon>
    </lineage>
</organism>
<reference evidence="1 2" key="1">
    <citation type="journal article" date="2014" name="Genome Biol. Evol.">
        <title>The secreted proteins of Achlya hypogyna and Thraustotheca clavata identify the ancestral oomycete secretome and reveal gene acquisitions by horizontal gene transfer.</title>
        <authorList>
            <person name="Misner I."/>
            <person name="Blouin N."/>
            <person name="Leonard G."/>
            <person name="Richards T.A."/>
            <person name="Lane C.E."/>
        </authorList>
    </citation>
    <scope>NUCLEOTIDE SEQUENCE [LARGE SCALE GENOMIC DNA]</scope>
    <source>
        <strain evidence="1 2">ATCC 34112</strain>
    </source>
</reference>
<evidence type="ECO:0000313" key="2">
    <source>
        <dbReference type="Proteomes" id="UP000243217"/>
    </source>
</evidence>